<evidence type="ECO:0000256" key="7">
    <source>
        <dbReference type="ARBA" id="ARBA00023242"/>
    </source>
</evidence>
<dbReference type="SUPFAM" id="SSF57959">
    <property type="entry name" value="Leucine zipper domain"/>
    <property type="match status" value="1"/>
</dbReference>
<evidence type="ECO:0000256" key="1">
    <source>
        <dbReference type="ARBA" id="ARBA00004123"/>
    </source>
</evidence>
<dbReference type="Pfam" id="PF14144">
    <property type="entry name" value="DOG1"/>
    <property type="match status" value="1"/>
</dbReference>
<dbReference type="CDD" id="cd06257">
    <property type="entry name" value="DnaJ"/>
    <property type="match status" value="1"/>
</dbReference>
<evidence type="ECO:0000256" key="3">
    <source>
        <dbReference type="ARBA" id="ARBA00023015"/>
    </source>
</evidence>
<dbReference type="PANTHER" id="PTHR45693:SF47">
    <property type="entry name" value="BASIC-LEUCINE ZIPPER DOMAIN, TRANSCRIPTION FACTOR TGA LIKE DOMAIN PROTEIN-RELATED"/>
    <property type="match status" value="1"/>
</dbReference>
<dbReference type="Pfam" id="PF00226">
    <property type="entry name" value="DnaJ"/>
    <property type="match status" value="1"/>
</dbReference>
<dbReference type="PROSITE" id="PS51806">
    <property type="entry name" value="DOG1"/>
    <property type="match status" value="1"/>
</dbReference>
<keyword evidence="14" id="KW-1185">Reference proteome</keyword>
<dbReference type="SMART" id="SM00338">
    <property type="entry name" value="BRLZ"/>
    <property type="match status" value="1"/>
</dbReference>
<dbReference type="GO" id="GO:0005634">
    <property type="term" value="C:nucleus"/>
    <property type="evidence" value="ECO:0007669"/>
    <property type="project" value="UniProtKB-SubCell"/>
</dbReference>
<dbReference type="PROSITE" id="PS50217">
    <property type="entry name" value="BZIP"/>
    <property type="match status" value="1"/>
</dbReference>
<dbReference type="SUPFAM" id="SSF46565">
    <property type="entry name" value="Chaperone J-domain"/>
    <property type="match status" value="1"/>
</dbReference>
<sequence>MQRRLAQNREAARKSRMKKKAYVQELESGCQKLAKLEQEIDRARKQAVYMDLSNTLQGQLPGIVAFEKKYDLWVVEQEKKECELASIILKKNTVRDMEVEGMVDDIVNHYHILFQMKADAAKTQTFNILCGSYKSPVERLFQWLGGFRPSEILYILMPRFEPLTDAQVLNLSRLRHTCRQAEDALTQGLDKLKQTWAQCVAISVTDGGNNDTHMSSMVDVVESLENFLHQADHLRYRTLQQMSRILTARQASRGLLALGEYFQRYEKSAVRGSKNSTLHGDGACNNKTNLNFTNASEPMCSTSLFRLKDKIGFKIGLNTRDSYTQPNKSRKRPRRNWSPSSSSPTIEGLGISTPDHSSFPDLNKSVSCDNSTCFLRSNDLEIDNNKDLDQDLSDRDTAYNQVTQQDMNMEITNRQNPLHVEEINTVEEHGSTLDDVVELEVKKTIEIGNALGIQLESFESQLCCSGEHLNLVNIYAPNDPVMRRRLWEQLMHHRNTIQGLWVLMGDFNDVRCAEERYNSEFVESNAKAFNDFIINMDLHEYQLCGARFTYASSRGDKQSKLDRFLVCKSFLNSWPKATSLALAREYSDHRPILLSTIFNDFGPIPFKAYNSWLKIPGLVEHMGKECLKFNFSGFADLALATKLRWLKFSIKYWMDSEKKKREGQYKEFKKKIENLDMLAESRLLEQDELDRKVEYKKFIMEYDVIDLLDAGVDICNSMIGVPGRGTDILFWFDIWAGNEPLRNRFPELFLIEIYKGCSIAERVRIESGSITFMFQWSSDVLTTVEQQQLVRLSNLIEPMQFTFGNDKWRWSIGKDGEYSTQIFSLGIDSSDGPKMELLLAGFSNRQRRTLVRAANWTDERSPYDTLELEGDADDEDIKLAYRRLAKFYHPDVYDGRGSLEEGETAEARFIKIQAAYELLIDSEERRKYDMENRANPMKASQAWMEWLIKKRKAFDQRGDMAIAAWAEQQQRELNIRVRRLSRSKVDPDEERRILAKEKKASVENYTNTLKRHTLVLRKRDILRKKAEEEKKKLIITQLLAAEGLELASDEEDKPS</sequence>
<evidence type="ECO:0000256" key="4">
    <source>
        <dbReference type="ARBA" id="ARBA00023125"/>
    </source>
</evidence>
<dbReference type="PROSITE" id="PS00636">
    <property type="entry name" value="DNAJ_1"/>
    <property type="match status" value="1"/>
</dbReference>
<dbReference type="Pfam" id="PF00170">
    <property type="entry name" value="bZIP_1"/>
    <property type="match status" value="1"/>
</dbReference>
<feature type="region of interest" description="Disordered" evidence="9">
    <location>
        <begin position="319"/>
        <end position="356"/>
    </location>
</feature>
<evidence type="ECO:0000313" key="14">
    <source>
        <dbReference type="Proteomes" id="UP000326396"/>
    </source>
</evidence>
<dbReference type="AlphaFoldDB" id="A0A5N6N7E0"/>
<evidence type="ECO:0000313" key="13">
    <source>
        <dbReference type="EMBL" id="KAD4386205.1"/>
    </source>
</evidence>
<feature type="coiled-coil region" evidence="8">
    <location>
        <begin position="19"/>
        <end position="46"/>
    </location>
</feature>
<dbReference type="PANTHER" id="PTHR45693">
    <property type="entry name" value="TRANSCRIPTION FACTOR TGA9"/>
    <property type="match status" value="1"/>
</dbReference>
<dbReference type="InterPro" id="IPR046347">
    <property type="entry name" value="bZIP_sf"/>
</dbReference>
<keyword evidence="6" id="KW-0804">Transcription</keyword>
<comment type="similarity">
    <text evidence="2">Belongs to the bZIP family.</text>
</comment>
<evidence type="ECO:0008006" key="15">
    <source>
        <dbReference type="Google" id="ProtNLM"/>
    </source>
</evidence>
<dbReference type="OrthoDB" id="10250354at2759"/>
<keyword evidence="3" id="KW-0805">Transcription regulation</keyword>
<evidence type="ECO:0000256" key="8">
    <source>
        <dbReference type="SAM" id="Coils"/>
    </source>
</evidence>
<evidence type="ECO:0000259" key="10">
    <source>
        <dbReference type="PROSITE" id="PS50076"/>
    </source>
</evidence>
<dbReference type="GO" id="GO:0006351">
    <property type="term" value="P:DNA-templated transcription"/>
    <property type="evidence" value="ECO:0007669"/>
    <property type="project" value="InterPro"/>
</dbReference>
<dbReference type="InterPro" id="IPR036691">
    <property type="entry name" value="Endo/exonu/phosph_ase_sf"/>
</dbReference>
<dbReference type="Gene3D" id="3.60.10.10">
    <property type="entry name" value="Endonuclease/exonuclease/phosphatase"/>
    <property type="match status" value="1"/>
</dbReference>
<dbReference type="PROSITE" id="PS00036">
    <property type="entry name" value="BZIP_BASIC"/>
    <property type="match status" value="1"/>
</dbReference>
<proteinExistence type="inferred from homology"/>
<evidence type="ECO:0000259" key="12">
    <source>
        <dbReference type="PROSITE" id="PS51806"/>
    </source>
</evidence>
<dbReference type="Gene3D" id="1.20.5.170">
    <property type="match status" value="1"/>
</dbReference>
<feature type="domain" description="DOG1" evidence="12">
    <location>
        <begin position="63"/>
        <end position="275"/>
    </location>
</feature>
<dbReference type="SMART" id="SM00271">
    <property type="entry name" value="DnaJ"/>
    <property type="match status" value="1"/>
</dbReference>
<keyword evidence="7" id="KW-0539">Nucleus</keyword>
<dbReference type="PROSITE" id="PS50076">
    <property type="entry name" value="DNAJ_2"/>
    <property type="match status" value="1"/>
</dbReference>
<dbReference type="InterPro" id="IPR001623">
    <property type="entry name" value="DnaJ_domain"/>
</dbReference>
<dbReference type="Proteomes" id="UP000326396">
    <property type="component" value="Linkage Group LG3"/>
</dbReference>
<organism evidence="13 14">
    <name type="scientific">Mikania micrantha</name>
    <name type="common">bitter vine</name>
    <dbReference type="NCBI Taxonomy" id="192012"/>
    <lineage>
        <taxon>Eukaryota</taxon>
        <taxon>Viridiplantae</taxon>
        <taxon>Streptophyta</taxon>
        <taxon>Embryophyta</taxon>
        <taxon>Tracheophyta</taxon>
        <taxon>Spermatophyta</taxon>
        <taxon>Magnoliopsida</taxon>
        <taxon>eudicotyledons</taxon>
        <taxon>Gunneridae</taxon>
        <taxon>Pentapetalae</taxon>
        <taxon>asterids</taxon>
        <taxon>campanulids</taxon>
        <taxon>Asterales</taxon>
        <taxon>Asteraceae</taxon>
        <taxon>Asteroideae</taxon>
        <taxon>Heliantheae alliance</taxon>
        <taxon>Eupatorieae</taxon>
        <taxon>Mikania</taxon>
    </lineage>
</organism>
<dbReference type="PRINTS" id="PR00625">
    <property type="entry name" value="JDOMAIN"/>
</dbReference>
<evidence type="ECO:0000259" key="11">
    <source>
        <dbReference type="PROSITE" id="PS50217"/>
    </source>
</evidence>
<dbReference type="InterPro" id="IPR025422">
    <property type="entry name" value="TGA_domain"/>
</dbReference>
<dbReference type="FunFam" id="1.20.5.170:FF:000019">
    <property type="entry name" value="BZIP family transcription factor"/>
    <property type="match status" value="1"/>
</dbReference>
<feature type="domain" description="BZIP" evidence="11">
    <location>
        <begin position="1"/>
        <end position="40"/>
    </location>
</feature>
<keyword evidence="8" id="KW-0175">Coiled coil</keyword>
<feature type="domain" description="J" evidence="10">
    <location>
        <begin position="861"/>
        <end position="932"/>
    </location>
</feature>
<name>A0A5N6N7E0_9ASTR</name>
<dbReference type="Gene3D" id="1.10.287.110">
    <property type="entry name" value="DnaJ domain"/>
    <property type="match status" value="1"/>
</dbReference>
<evidence type="ECO:0000256" key="5">
    <source>
        <dbReference type="ARBA" id="ARBA00023159"/>
    </source>
</evidence>
<evidence type="ECO:0000256" key="9">
    <source>
        <dbReference type="SAM" id="MobiDB-lite"/>
    </source>
</evidence>
<dbReference type="GO" id="GO:0003700">
    <property type="term" value="F:DNA-binding transcription factor activity"/>
    <property type="evidence" value="ECO:0007669"/>
    <property type="project" value="InterPro"/>
</dbReference>
<comment type="caution">
    <text evidence="13">The sequence shown here is derived from an EMBL/GenBank/DDBJ whole genome shotgun (WGS) entry which is preliminary data.</text>
</comment>
<evidence type="ECO:0000256" key="6">
    <source>
        <dbReference type="ARBA" id="ARBA00023163"/>
    </source>
</evidence>
<protein>
    <recommendedName>
        <fullName evidence="15">J domain-containing protein</fullName>
    </recommendedName>
</protein>
<keyword evidence="5" id="KW-0010">Activator</keyword>
<keyword evidence="4" id="KW-0238">DNA-binding</keyword>
<dbReference type="InterPro" id="IPR036869">
    <property type="entry name" value="J_dom_sf"/>
</dbReference>
<dbReference type="InterPro" id="IPR018253">
    <property type="entry name" value="DnaJ_domain_CS"/>
</dbReference>
<accession>A0A5N6N7E0</accession>
<dbReference type="SUPFAM" id="SSF56219">
    <property type="entry name" value="DNase I-like"/>
    <property type="match status" value="1"/>
</dbReference>
<gene>
    <name evidence="13" type="ORF">E3N88_26374</name>
</gene>
<comment type="subcellular location">
    <subcellularLocation>
        <location evidence="1">Nucleus</location>
    </subcellularLocation>
</comment>
<evidence type="ECO:0000256" key="2">
    <source>
        <dbReference type="ARBA" id="ARBA00007163"/>
    </source>
</evidence>
<dbReference type="EMBL" id="SZYD01000013">
    <property type="protein sequence ID" value="KAD4386205.1"/>
    <property type="molecule type" value="Genomic_DNA"/>
</dbReference>
<dbReference type="InterPro" id="IPR004827">
    <property type="entry name" value="bZIP"/>
</dbReference>
<reference evidence="13 14" key="1">
    <citation type="submission" date="2019-05" db="EMBL/GenBank/DDBJ databases">
        <title>Mikania micrantha, genome provides insights into the molecular mechanism of rapid growth.</title>
        <authorList>
            <person name="Liu B."/>
        </authorList>
    </citation>
    <scope>NUCLEOTIDE SEQUENCE [LARGE SCALE GENOMIC DNA]</scope>
    <source>
        <strain evidence="13">NLD-2019</strain>
        <tissue evidence="13">Leaf</tissue>
    </source>
</reference>
<dbReference type="GO" id="GO:0043565">
    <property type="term" value="F:sequence-specific DNA binding"/>
    <property type="evidence" value="ECO:0007669"/>
    <property type="project" value="InterPro"/>
</dbReference>